<dbReference type="AlphaFoldDB" id="A0A8X6UH32"/>
<dbReference type="Proteomes" id="UP000887013">
    <property type="component" value="Unassembled WGS sequence"/>
</dbReference>
<dbReference type="EMBL" id="BMAW01079815">
    <property type="protein sequence ID" value="GFU16867.1"/>
    <property type="molecule type" value="Genomic_DNA"/>
</dbReference>
<evidence type="ECO:0000313" key="1">
    <source>
        <dbReference type="EMBL" id="GFU16867.1"/>
    </source>
</evidence>
<protein>
    <submittedName>
        <fullName evidence="1">Uncharacterized protein</fullName>
    </submittedName>
</protein>
<name>A0A8X6UH32_NEPPI</name>
<sequence length="104" mass="11947">MISLEGVVARSMRFSRGVRTFPLAKSSDSLPLPNTSLEIARPEFGLRSRTAKERSGEEEGRGLFLFFLSNAPQRIFTPRSQSQHFFSYLVGQKTLRIRLTEYQY</sequence>
<proteinExistence type="predicted"/>
<reference evidence="1" key="1">
    <citation type="submission" date="2020-08" db="EMBL/GenBank/DDBJ databases">
        <title>Multicomponent nature underlies the extraordinary mechanical properties of spider dragline silk.</title>
        <authorList>
            <person name="Kono N."/>
            <person name="Nakamura H."/>
            <person name="Mori M."/>
            <person name="Yoshida Y."/>
            <person name="Ohtoshi R."/>
            <person name="Malay A.D."/>
            <person name="Moran D.A.P."/>
            <person name="Tomita M."/>
            <person name="Numata K."/>
            <person name="Arakawa K."/>
        </authorList>
    </citation>
    <scope>NUCLEOTIDE SEQUENCE</scope>
</reference>
<accession>A0A8X6UH32</accession>
<gene>
    <name evidence="1" type="ORF">NPIL_370971</name>
</gene>
<comment type="caution">
    <text evidence="1">The sequence shown here is derived from an EMBL/GenBank/DDBJ whole genome shotgun (WGS) entry which is preliminary data.</text>
</comment>
<evidence type="ECO:0000313" key="2">
    <source>
        <dbReference type="Proteomes" id="UP000887013"/>
    </source>
</evidence>
<organism evidence="1 2">
    <name type="scientific">Nephila pilipes</name>
    <name type="common">Giant wood spider</name>
    <name type="synonym">Nephila maculata</name>
    <dbReference type="NCBI Taxonomy" id="299642"/>
    <lineage>
        <taxon>Eukaryota</taxon>
        <taxon>Metazoa</taxon>
        <taxon>Ecdysozoa</taxon>
        <taxon>Arthropoda</taxon>
        <taxon>Chelicerata</taxon>
        <taxon>Arachnida</taxon>
        <taxon>Araneae</taxon>
        <taxon>Araneomorphae</taxon>
        <taxon>Entelegynae</taxon>
        <taxon>Araneoidea</taxon>
        <taxon>Nephilidae</taxon>
        <taxon>Nephila</taxon>
    </lineage>
</organism>
<keyword evidence="2" id="KW-1185">Reference proteome</keyword>